<evidence type="ECO:0000256" key="14">
    <source>
        <dbReference type="RuleBase" id="RU363042"/>
    </source>
</evidence>
<dbReference type="KEGG" id="spoa:EQM13_11260"/>
<dbReference type="OrthoDB" id="145485at2"/>
<dbReference type="Pfam" id="PF03706">
    <property type="entry name" value="LPG_synthase_TM"/>
    <property type="match status" value="1"/>
</dbReference>
<dbReference type="InterPro" id="IPR051211">
    <property type="entry name" value="PG_lysyltransferase"/>
</dbReference>
<evidence type="ECO:0000256" key="9">
    <source>
        <dbReference type="ARBA" id="ARBA00023098"/>
    </source>
</evidence>
<feature type="transmembrane region" description="Helical" evidence="14">
    <location>
        <begin position="349"/>
        <end position="371"/>
    </location>
</feature>
<dbReference type="PANTHER" id="PTHR34697:SF2">
    <property type="entry name" value="PHOSPHATIDYLGLYCEROL LYSYLTRANSFERASE"/>
    <property type="match status" value="1"/>
</dbReference>
<keyword evidence="11 14" id="KW-0046">Antibiotic resistance</keyword>
<dbReference type="Pfam" id="PF09924">
    <property type="entry name" value="LPG_synthase_C"/>
    <property type="match status" value="1"/>
</dbReference>
<comment type="catalytic activity">
    <reaction evidence="13 14">
        <text>L-lysyl-tRNA(Lys) + a 1,2-diacyl-sn-glycero-3-phospho-(1'-sn-glycerol) = a 1,2-diacyl-sn-glycero-3-phospho-1'-(3'-O-L-lysyl)-sn-glycerol + tRNA(Lys)</text>
        <dbReference type="Rhea" id="RHEA:10668"/>
        <dbReference type="Rhea" id="RHEA-COMP:9696"/>
        <dbReference type="Rhea" id="RHEA-COMP:9697"/>
        <dbReference type="ChEBI" id="CHEBI:64716"/>
        <dbReference type="ChEBI" id="CHEBI:75792"/>
        <dbReference type="ChEBI" id="CHEBI:78442"/>
        <dbReference type="ChEBI" id="CHEBI:78529"/>
        <dbReference type="EC" id="2.3.2.3"/>
    </reaction>
</comment>
<keyword evidence="6 14" id="KW-0808">Transferase</keyword>
<protein>
    <recommendedName>
        <fullName evidence="4 14">Phosphatidylglycerol lysyltransferase</fullName>
        <ecNumber evidence="3 14">2.3.2.3</ecNumber>
    </recommendedName>
    <alternativeName>
        <fullName evidence="12 14">Lysylphosphatidylglycerol synthase</fullName>
    </alternativeName>
</protein>
<evidence type="ECO:0000256" key="10">
    <source>
        <dbReference type="ARBA" id="ARBA00023136"/>
    </source>
</evidence>
<keyword evidence="17" id="KW-1185">Reference proteome</keyword>
<reference evidence="17" key="1">
    <citation type="submission" date="2019-01" db="EMBL/GenBank/DDBJ databases">
        <title>Draft genomes of a novel of Sporanaerobacter strains.</title>
        <authorList>
            <person name="Ma S."/>
        </authorList>
    </citation>
    <scope>NUCLEOTIDE SEQUENCE [LARGE SCALE GENOMIC DNA]</scope>
    <source>
        <strain evidence="17">NJN-17</strain>
    </source>
</reference>
<evidence type="ECO:0000256" key="11">
    <source>
        <dbReference type="ARBA" id="ARBA00023251"/>
    </source>
</evidence>
<evidence type="ECO:0000256" key="4">
    <source>
        <dbReference type="ARBA" id="ARBA00021546"/>
    </source>
</evidence>
<dbReference type="Proteomes" id="UP000287969">
    <property type="component" value="Chromosome"/>
</dbReference>
<keyword evidence="9 14" id="KW-0443">Lipid metabolism</keyword>
<sequence>MYSGRGDFLNNKDENRKKFVFKEIIEGPKGKLLKGLFAVTILVVLIYELKGEIRKINFLQTLKILRNLDDSAIILIFLSGVGAICFTTLYDFMVNKYFSLGINFKKMFEISWISNSINLFIGMGGLPGMSVRSVLYKKEGIETKKIIKSNAYILISNITGLSVLILLGIFKVYDFSQFLEGRKWYFLILLAFVMYIPLYFFIDKIPFLKKKIFEDNEPVSNKFKFLMICSSVVDWIAATVFFCGINMYFSRNISMMKIVPLYLIGITVGLISFLPSGVGTFDLTVLAGLKQIGASPENALAAILLYRLFYYVLPWAFSTLVFITRIVPNKRKDKKNGTKKIGGDLGVKALSGMVIFSGMVLILSAATPAVMTRFKIVRSFLSMHVLRFSKETSVTIGIILLVLSRGIKDKVKISYNLTLSFLILGALMTFIKGLDYEEATILIVITVMLYLSRDCFYRETAPVKFKEVLGLFIGTVVVSFIYVFIAYSFHRHLPFIHRVYKFRILFETAVILSVAWVILGIYLLTRVKRRKFYYPTEEDLDNLKEFLKNHKGNIMTHLLFLKDKYFYYTTDREMLIPFAAAKDKLVVLGEPIGNQDKLKESIVEFRKFADTYKLVPTFYEISDRNYSVYHDLGYEFFKLGEEATIDLISFNLSGKKKKDLRIAKNKVENGELDFQVIYPPFSQDFVEELKEVSDEWLGRRKERGFSVGWFDEEYLNRTPISIIKREGKIIAFANIMPLYDDETISIDLMRSKNDIPSGTMDALFIYLFQWAKDNNYKKFNLGMAPLSGVGTNVYSFNEEKLVGLLYQHGKKFYSFEGLRKYKEKFQPNWENRYLAYPKELNITIFLLELVKLTSYVNKNRTK</sequence>
<feature type="transmembrane region" description="Helical" evidence="14">
    <location>
        <begin position="383"/>
        <end position="403"/>
    </location>
</feature>
<dbReference type="GO" id="GO:0046677">
    <property type="term" value="P:response to antibiotic"/>
    <property type="evidence" value="ECO:0007669"/>
    <property type="project" value="UniProtKB-KW"/>
</dbReference>
<feature type="transmembrane region" description="Helical" evidence="14">
    <location>
        <begin position="468"/>
        <end position="490"/>
    </location>
</feature>
<feature type="transmembrane region" description="Helical" evidence="14">
    <location>
        <begin position="261"/>
        <end position="288"/>
    </location>
</feature>
<dbReference type="AlphaFoldDB" id="A0A410QDM9"/>
<dbReference type="GO" id="GO:0005886">
    <property type="term" value="C:plasma membrane"/>
    <property type="evidence" value="ECO:0007669"/>
    <property type="project" value="UniProtKB-SubCell"/>
</dbReference>
<evidence type="ECO:0000256" key="7">
    <source>
        <dbReference type="ARBA" id="ARBA00022692"/>
    </source>
</evidence>
<evidence type="ECO:0000256" key="8">
    <source>
        <dbReference type="ARBA" id="ARBA00022989"/>
    </source>
</evidence>
<dbReference type="GO" id="GO:0050071">
    <property type="term" value="F:phosphatidylglycerol lysyltransferase activity"/>
    <property type="evidence" value="ECO:0007669"/>
    <property type="project" value="UniProtKB-EC"/>
</dbReference>
<comment type="function">
    <text evidence="14">Catalyzes the transfer of a lysyl group from L-lysyl-tRNA(Lys) to membrane-bound phosphatidylglycerol (PG), which produces lysylphosphatidylglycerol (LPG), a major component of the bacterial membrane with a positive net charge. LPG synthesis contributes to bacterial virulence as it is involved in the resistance mechanism against cationic antimicrobial peptides (CAMP) produces by the host's immune system (defensins, cathelicidins) and by the competing microorganisms.</text>
</comment>
<name>A0A410QDM9_9FIRM</name>
<evidence type="ECO:0000256" key="13">
    <source>
        <dbReference type="ARBA" id="ARBA00047540"/>
    </source>
</evidence>
<dbReference type="GO" id="GO:0006629">
    <property type="term" value="P:lipid metabolic process"/>
    <property type="evidence" value="ECO:0007669"/>
    <property type="project" value="UniProtKB-KW"/>
</dbReference>
<accession>A0A410QDM9</accession>
<feature type="transmembrane region" description="Helical" evidence="14">
    <location>
        <begin position="32"/>
        <end position="49"/>
    </location>
</feature>
<feature type="transmembrane region" description="Helical" evidence="14">
    <location>
        <begin position="439"/>
        <end position="456"/>
    </location>
</feature>
<feature type="transmembrane region" description="Helical" evidence="14">
    <location>
        <begin position="415"/>
        <end position="433"/>
    </location>
</feature>
<feature type="transmembrane region" description="Helical" evidence="14">
    <location>
        <begin position="151"/>
        <end position="172"/>
    </location>
</feature>
<evidence type="ECO:0000256" key="2">
    <source>
        <dbReference type="ARBA" id="ARBA00008627"/>
    </source>
</evidence>
<gene>
    <name evidence="14 16" type="primary">mprF</name>
    <name evidence="16" type="ORF">EQM13_11260</name>
</gene>
<keyword evidence="5" id="KW-1003">Cell membrane</keyword>
<feature type="transmembrane region" description="Helical" evidence="14">
    <location>
        <begin position="112"/>
        <end position="131"/>
    </location>
</feature>
<dbReference type="PANTHER" id="PTHR34697">
    <property type="entry name" value="PHOSPHATIDYLGLYCEROL LYSYLTRANSFERASE"/>
    <property type="match status" value="1"/>
</dbReference>
<proteinExistence type="inferred from homology"/>
<feature type="transmembrane region" description="Helical" evidence="14">
    <location>
        <begin position="225"/>
        <end position="249"/>
    </location>
</feature>
<feature type="transmembrane region" description="Helical" evidence="14">
    <location>
        <begin position="502"/>
        <end position="524"/>
    </location>
</feature>
<evidence type="ECO:0000259" key="15">
    <source>
        <dbReference type="Pfam" id="PF09924"/>
    </source>
</evidence>
<dbReference type="SUPFAM" id="SSF55729">
    <property type="entry name" value="Acyl-CoA N-acyltransferases (Nat)"/>
    <property type="match status" value="1"/>
</dbReference>
<dbReference type="InterPro" id="IPR022791">
    <property type="entry name" value="L-PG_synthase/AglD"/>
</dbReference>
<dbReference type="NCBIfam" id="NF033480">
    <property type="entry name" value="bifunc_MprF"/>
    <property type="match status" value="1"/>
</dbReference>
<comment type="subcellular location">
    <subcellularLocation>
        <location evidence="1 14">Cell membrane</location>
        <topology evidence="1 14">Multi-pass membrane protein</topology>
    </subcellularLocation>
</comment>
<evidence type="ECO:0000256" key="12">
    <source>
        <dbReference type="ARBA" id="ARBA00031899"/>
    </source>
</evidence>
<evidence type="ECO:0000256" key="6">
    <source>
        <dbReference type="ARBA" id="ARBA00022679"/>
    </source>
</evidence>
<dbReference type="EC" id="2.3.2.3" evidence="3 14"/>
<dbReference type="GO" id="GO:0055091">
    <property type="term" value="P:phospholipid homeostasis"/>
    <property type="evidence" value="ECO:0007669"/>
    <property type="project" value="TreeGrafter"/>
</dbReference>
<evidence type="ECO:0000256" key="5">
    <source>
        <dbReference type="ARBA" id="ARBA00022475"/>
    </source>
</evidence>
<evidence type="ECO:0000256" key="1">
    <source>
        <dbReference type="ARBA" id="ARBA00004651"/>
    </source>
</evidence>
<keyword evidence="8 14" id="KW-1133">Transmembrane helix</keyword>
<dbReference type="InterPro" id="IPR024320">
    <property type="entry name" value="LPG_synthase_C"/>
</dbReference>
<organism evidence="16 17">
    <name type="scientific">Acidilutibacter cellobiosedens</name>
    <dbReference type="NCBI Taxonomy" id="2507161"/>
    <lineage>
        <taxon>Bacteria</taxon>
        <taxon>Bacillati</taxon>
        <taxon>Bacillota</taxon>
        <taxon>Tissierellia</taxon>
        <taxon>Tissierellales</taxon>
        <taxon>Acidilutibacteraceae</taxon>
        <taxon>Acidilutibacter</taxon>
    </lineage>
</organism>
<evidence type="ECO:0000256" key="3">
    <source>
        <dbReference type="ARBA" id="ARBA00012014"/>
    </source>
</evidence>
<feature type="domain" description="Phosphatidylglycerol lysyltransferase C-terminal" evidence="15">
    <location>
        <begin position="547"/>
        <end position="836"/>
    </location>
</feature>
<evidence type="ECO:0000313" key="17">
    <source>
        <dbReference type="Proteomes" id="UP000287969"/>
    </source>
</evidence>
<dbReference type="InterPro" id="IPR016181">
    <property type="entry name" value="Acyl_CoA_acyltransferase"/>
</dbReference>
<evidence type="ECO:0000313" key="16">
    <source>
        <dbReference type="EMBL" id="QAT62123.1"/>
    </source>
</evidence>
<feature type="transmembrane region" description="Helical" evidence="14">
    <location>
        <begin position="184"/>
        <end position="202"/>
    </location>
</feature>
<feature type="transmembrane region" description="Helical" evidence="14">
    <location>
        <begin position="308"/>
        <end position="328"/>
    </location>
</feature>
<dbReference type="EMBL" id="CP035282">
    <property type="protein sequence ID" value="QAT62123.1"/>
    <property type="molecule type" value="Genomic_DNA"/>
</dbReference>
<keyword evidence="10 14" id="KW-0472">Membrane</keyword>
<feature type="transmembrane region" description="Helical" evidence="14">
    <location>
        <begin position="72"/>
        <end position="92"/>
    </location>
</feature>
<comment type="similarity">
    <text evidence="2 14">Belongs to the LPG synthase family.</text>
</comment>
<keyword evidence="7 14" id="KW-0812">Transmembrane</keyword>